<comment type="catalytic activity">
    <reaction evidence="1">
        <text>Release of an N-terminal dipeptide, Xaa-Yaa-|-Zaa-, except when Xaa is Arg or Lys, or Yaa or Zaa is Pro.</text>
        <dbReference type="EC" id="3.4.14.1"/>
    </reaction>
</comment>
<keyword evidence="17" id="KW-0732">Signal</keyword>
<dbReference type="EC" id="3.4.14.1" evidence="5"/>
<evidence type="ECO:0000256" key="10">
    <source>
        <dbReference type="ARBA" id="ARBA00023157"/>
    </source>
</evidence>
<dbReference type="InterPro" id="IPR038765">
    <property type="entry name" value="Papain-like_cys_pep_sf"/>
</dbReference>
<evidence type="ECO:0000259" key="18">
    <source>
        <dbReference type="SMART" id="SM00645"/>
    </source>
</evidence>
<evidence type="ECO:0000256" key="13">
    <source>
        <dbReference type="ARBA" id="ARBA00029779"/>
    </source>
</evidence>
<keyword evidence="10" id="KW-1015">Disulfide bond</keyword>
<proteinExistence type="inferred from homology"/>
<evidence type="ECO:0000256" key="3">
    <source>
        <dbReference type="ARBA" id="ARBA00008455"/>
    </source>
</evidence>
<dbReference type="PROSITE" id="PS00640">
    <property type="entry name" value="THIOL_PROTEASE_ASN"/>
    <property type="match status" value="1"/>
</dbReference>
<comment type="similarity">
    <text evidence="3">Belongs to the peptidase C1 family.</text>
</comment>
<keyword evidence="8" id="KW-0378">Hydrolase</keyword>
<gene>
    <name evidence="19" type="ORF">KP79_PYT00749</name>
</gene>
<dbReference type="AlphaFoldDB" id="A0A210QR69"/>
<evidence type="ECO:0000256" key="9">
    <source>
        <dbReference type="ARBA" id="ARBA00022807"/>
    </source>
</evidence>
<name>A0A210QR69_MIZYE</name>
<dbReference type="GO" id="GO:0008234">
    <property type="term" value="F:cysteine-type peptidase activity"/>
    <property type="evidence" value="ECO:0007669"/>
    <property type="project" value="UniProtKB-KW"/>
</dbReference>
<evidence type="ECO:0000256" key="8">
    <source>
        <dbReference type="ARBA" id="ARBA00022801"/>
    </source>
</evidence>
<dbReference type="InterPro" id="IPR025660">
    <property type="entry name" value="Pept_his_AS"/>
</dbReference>
<evidence type="ECO:0000313" key="20">
    <source>
        <dbReference type="Proteomes" id="UP000242188"/>
    </source>
</evidence>
<accession>A0A210QR69</accession>
<dbReference type="GO" id="GO:0008239">
    <property type="term" value="F:dipeptidyl-peptidase activity"/>
    <property type="evidence" value="ECO:0007669"/>
    <property type="project" value="UniProtKB-EC"/>
</dbReference>
<dbReference type="InterPro" id="IPR036496">
    <property type="entry name" value="CathepsinC_exc_dom_sf"/>
</dbReference>
<evidence type="ECO:0000256" key="16">
    <source>
        <dbReference type="ARBA" id="ARBA00045556"/>
    </source>
</evidence>
<dbReference type="STRING" id="6573.A0A210QR69"/>
<dbReference type="InterPro" id="IPR025661">
    <property type="entry name" value="Pept_asp_AS"/>
</dbReference>
<dbReference type="SMART" id="SM00645">
    <property type="entry name" value="Pept_C1"/>
    <property type="match status" value="1"/>
</dbReference>
<evidence type="ECO:0000256" key="1">
    <source>
        <dbReference type="ARBA" id="ARBA00000738"/>
    </source>
</evidence>
<feature type="domain" description="Peptidase C1A papain C-terminal" evidence="18">
    <location>
        <begin position="222"/>
        <end position="450"/>
    </location>
</feature>
<dbReference type="InterPro" id="IPR013128">
    <property type="entry name" value="Peptidase_C1A"/>
</dbReference>
<dbReference type="SUPFAM" id="SSF75001">
    <property type="entry name" value="Dipeptidyl peptidase I (cathepsin C), exclusion domain"/>
    <property type="match status" value="1"/>
</dbReference>
<evidence type="ECO:0000256" key="5">
    <source>
        <dbReference type="ARBA" id="ARBA00012059"/>
    </source>
</evidence>
<evidence type="ECO:0000256" key="6">
    <source>
        <dbReference type="ARBA" id="ARBA00014709"/>
    </source>
</evidence>
<evidence type="ECO:0000256" key="2">
    <source>
        <dbReference type="ARBA" id="ARBA00001923"/>
    </source>
</evidence>
<sequence>MEVTWCVLVFAFLLGTASGDTPANCTYEDVRGTWVFQIGQTGNTNQLDCKQMPAAISTLTVELLYPDVAVDQFGNKGFWTLIYNQGFEVVIRSRKYFAFSSYKQDGKNVTSYCDQTLPGWSHDTYDRSWACYTGRKTEALAPKHHTILPQKVHNDKYYTTDHEMLYNINTKQSSWKAGIYPDFEKMTVEEILKVAGGRKSKIYGQPRAVRPTEIERLSSLNLPESFDWRNHKGQDFVSPIRNQEACGSCYAFSSMGMHEARVRVITNNTQQPVFSPQDIVDCSQYSQGCEGGFPYLIAGKYAEDYGIVPESCNPYNGKDSTVCHTKASCSRMYATDYTYVGGYYGACNEYAMMTALVKNGPMSVSFMVYNDFLHYKSGIYHYTQLENHFNPFEITNHAVLLVGYGQAEDTGEKFWIVKNSWGPAWGEQGYFRIRRGNDECAIESIAVESTPIV</sequence>
<keyword evidence="7" id="KW-0645">Protease</keyword>
<dbReference type="OrthoDB" id="3789175at2759"/>
<evidence type="ECO:0000256" key="14">
    <source>
        <dbReference type="ARBA" id="ARBA00030778"/>
    </source>
</evidence>
<evidence type="ECO:0000256" key="17">
    <source>
        <dbReference type="SAM" id="SignalP"/>
    </source>
</evidence>
<dbReference type="PROSITE" id="PS00639">
    <property type="entry name" value="THIOL_PROTEASE_HIS"/>
    <property type="match status" value="1"/>
</dbReference>
<dbReference type="Gene3D" id="2.40.128.80">
    <property type="entry name" value="Cathepsin C, exclusion domain"/>
    <property type="match status" value="1"/>
</dbReference>
<dbReference type="InterPro" id="IPR000169">
    <property type="entry name" value="Pept_cys_AS"/>
</dbReference>
<protein>
    <recommendedName>
        <fullName evidence="6">Dipeptidyl peptidase 1</fullName>
        <ecNumber evidence="5">3.4.14.1</ecNumber>
    </recommendedName>
    <alternativeName>
        <fullName evidence="13">Cathepsin C</fullName>
    </alternativeName>
    <alternativeName>
        <fullName evidence="12">Cathepsin J</fullName>
    </alternativeName>
    <alternativeName>
        <fullName evidence="15">Dipeptidyl peptidase I</fullName>
    </alternativeName>
    <alternativeName>
        <fullName evidence="14">Dipeptidyl transferase</fullName>
    </alternativeName>
</protein>
<dbReference type="Proteomes" id="UP000242188">
    <property type="component" value="Unassembled WGS sequence"/>
</dbReference>
<dbReference type="Pfam" id="PF08773">
    <property type="entry name" value="CathepsinC_exc"/>
    <property type="match status" value="1"/>
</dbReference>
<dbReference type="InterPro" id="IPR014882">
    <property type="entry name" value="CathepsinC_exc"/>
</dbReference>
<organism evidence="19 20">
    <name type="scientific">Mizuhopecten yessoensis</name>
    <name type="common">Japanese scallop</name>
    <name type="synonym">Patinopecten yessoensis</name>
    <dbReference type="NCBI Taxonomy" id="6573"/>
    <lineage>
        <taxon>Eukaryota</taxon>
        <taxon>Metazoa</taxon>
        <taxon>Spiralia</taxon>
        <taxon>Lophotrochozoa</taxon>
        <taxon>Mollusca</taxon>
        <taxon>Bivalvia</taxon>
        <taxon>Autobranchia</taxon>
        <taxon>Pteriomorphia</taxon>
        <taxon>Pectinida</taxon>
        <taxon>Pectinoidea</taxon>
        <taxon>Pectinidae</taxon>
        <taxon>Mizuhopecten</taxon>
    </lineage>
</organism>
<evidence type="ECO:0000256" key="4">
    <source>
        <dbReference type="ARBA" id="ARBA00011610"/>
    </source>
</evidence>
<dbReference type="SUPFAM" id="SSF54001">
    <property type="entry name" value="Cysteine proteinases"/>
    <property type="match status" value="1"/>
</dbReference>
<feature type="signal peptide" evidence="17">
    <location>
        <begin position="1"/>
        <end position="19"/>
    </location>
</feature>
<evidence type="ECO:0000256" key="11">
    <source>
        <dbReference type="ARBA" id="ARBA00023214"/>
    </source>
</evidence>
<keyword evidence="11" id="KW-0868">Chloride</keyword>
<dbReference type="Gene3D" id="3.90.70.10">
    <property type="entry name" value="Cysteine proteinases"/>
    <property type="match status" value="1"/>
</dbReference>
<comment type="subunit">
    <text evidence="4">Tetramer of heterotrimers consisting of exclusion domain, heavy- and light chains.</text>
</comment>
<feature type="chain" id="PRO_5018624417" description="Dipeptidyl peptidase 1" evidence="17">
    <location>
        <begin position="20"/>
        <end position="453"/>
    </location>
</feature>
<comment type="caution">
    <text evidence="19">The sequence shown here is derived from an EMBL/GenBank/DDBJ whole genome shotgun (WGS) entry which is preliminary data.</text>
</comment>
<comment type="cofactor">
    <cofactor evidence="2">
        <name>chloride</name>
        <dbReference type="ChEBI" id="CHEBI:17996"/>
    </cofactor>
</comment>
<evidence type="ECO:0000256" key="15">
    <source>
        <dbReference type="ARBA" id="ARBA00032961"/>
    </source>
</evidence>
<keyword evidence="20" id="KW-1185">Reference proteome</keyword>
<keyword evidence="9" id="KW-0788">Thiol protease</keyword>
<dbReference type="GO" id="GO:0006508">
    <property type="term" value="P:proteolysis"/>
    <property type="evidence" value="ECO:0007669"/>
    <property type="project" value="UniProtKB-KW"/>
</dbReference>
<comment type="function">
    <text evidence="16">Thiol protease. Has dipeptidylpeptidase activity. Active against a broad range of dipeptide substrates composed of both polar and hydrophobic amino acids. Proline cannot occupy the P1 position and arginine cannot occupy the P2 position of the substrate. Can act as both an exopeptidase and endopeptidase. Activates serine proteases such as elastase, cathepsin G and granzymes A and B.</text>
</comment>
<dbReference type="EMBL" id="NEDP02002307">
    <property type="protein sequence ID" value="OWF51240.1"/>
    <property type="molecule type" value="Genomic_DNA"/>
</dbReference>
<dbReference type="Pfam" id="PF00112">
    <property type="entry name" value="Peptidase_C1"/>
    <property type="match status" value="1"/>
</dbReference>
<dbReference type="FunFam" id="2.40.128.80:FF:000003">
    <property type="entry name" value="Cathepsin C"/>
    <property type="match status" value="1"/>
</dbReference>
<evidence type="ECO:0000256" key="12">
    <source>
        <dbReference type="ARBA" id="ARBA00029762"/>
    </source>
</evidence>
<evidence type="ECO:0000256" key="7">
    <source>
        <dbReference type="ARBA" id="ARBA00022670"/>
    </source>
</evidence>
<dbReference type="PROSITE" id="PS00139">
    <property type="entry name" value="THIOL_PROTEASE_CYS"/>
    <property type="match status" value="1"/>
</dbReference>
<reference evidence="19 20" key="1">
    <citation type="journal article" date="2017" name="Nat. Ecol. Evol.">
        <title>Scallop genome provides insights into evolution of bilaterian karyotype and development.</title>
        <authorList>
            <person name="Wang S."/>
            <person name="Zhang J."/>
            <person name="Jiao W."/>
            <person name="Li J."/>
            <person name="Xun X."/>
            <person name="Sun Y."/>
            <person name="Guo X."/>
            <person name="Huan P."/>
            <person name="Dong B."/>
            <person name="Zhang L."/>
            <person name="Hu X."/>
            <person name="Sun X."/>
            <person name="Wang J."/>
            <person name="Zhao C."/>
            <person name="Wang Y."/>
            <person name="Wang D."/>
            <person name="Huang X."/>
            <person name="Wang R."/>
            <person name="Lv J."/>
            <person name="Li Y."/>
            <person name="Zhang Z."/>
            <person name="Liu B."/>
            <person name="Lu W."/>
            <person name="Hui Y."/>
            <person name="Liang J."/>
            <person name="Zhou Z."/>
            <person name="Hou R."/>
            <person name="Li X."/>
            <person name="Liu Y."/>
            <person name="Li H."/>
            <person name="Ning X."/>
            <person name="Lin Y."/>
            <person name="Zhao L."/>
            <person name="Xing Q."/>
            <person name="Dou J."/>
            <person name="Li Y."/>
            <person name="Mao J."/>
            <person name="Guo H."/>
            <person name="Dou H."/>
            <person name="Li T."/>
            <person name="Mu C."/>
            <person name="Jiang W."/>
            <person name="Fu Q."/>
            <person name="Fu X."/>
            <person name="Miao Y."/>
            <person name="Liu J."/>
            <person name="Yu Q."/>
            <person name="Li R."/>
            <person name="Liao H."/>
            <person name="Li X."/>
            <person name="Kong Y."/>
            <person name="Jiang Z."/>
            <person name="Chourrout D."/>
            <person name="Li R."/>
            <person name="Bao Z."/>
        </authorList>
    </citation>
    <scope>NUCLEOTIDE SEQUENCE [LARGE SCALE GENOMIC DNA]</scope>
    <source>
        <strain evidence="19 20">PY_sf001</strain>
    </source>
</reference>
<evidence type="ECO:0000313" key="19">
    <source>
        <dbReference type="EMBL" id="OWF51240.1"/>
    </source>
</evidence>
<dbReference type="PANTHER" id="PTHR12411">
    <property type="entry name" value="CYSTEINE PROTEASE FAMILY C1-RELATED"/>
    <property type="match status" value="1"/>
</dbReference>
<dbReference type="PRINTS" id="PR00705">
    <property type="entry name" value="PAPAIN"/>
</dbReference>
<dbReference type="InterPro" id="IPR000668">
    <property type="entry name" value="Peptidase_C1A_C"/>
</dbReference>